<dbReference type="GO" id="GO:0020037">
    <property type="term" value="F:heme binding"/>
    <property type="evidence" value="ECO:0007669"/>
    <property type="project" value="InterPro"/>
</dbReference>
<keyword evidence="2" id="KW-1185">Reference proteome</keyword>
<dbReference type="GO" id="GO:0016705">
    <property type="term" value="F:oxidoreductase activity, acting on paired donors, with incorporation or reduction of molecular oxygen"/>
    <property type="evidence" value="ECO:0007669"/>
    <property type="project" value="InterPro"/>
</dbReference>
<organism evidence="1 2">
    <name type="scientific">Stephania cephalantha</name>
    <dbReference type="NCBI Taxonomy" id="152367"/>
    <lineage>
        <taxon>Eukaryota</taxon>
        <taxon>Viridiplantae</taxon>
        <taxon>Streptophyta</taxon>
        <taxon>Embryophyta</taxon>
        <taxon>Tracheophyta</taxon>
        <taxon>Spermatophyta</taxon>
        <taxon>Magnoliopsida</taxon>
        <taxon>Ranunculales</taxon>
        <taxon>Menispermaceae</taxon>
        <taxon>Menispermoideae</taxon>
        <taxon>Cissampelideae</taxon>
        <taxon>Stephania</taxon>
    </lineage>
</organism>
<gene>
    <name evidence="1" type="ORF">Scep_030348</name>
</gene>
<proteinExistence type="predicted"/>
<dbReference type="InterPro" id="IPR036396">
    <property type="entry name" value="Cyt_P450_sf"/>
</dbReference>
<dbReference type="EMBL" id="JBBNAG010000013">
    <property type="protein sequence ID" value="KAK9083877.1"/>
    <property type="molecule type" value="Genomic_DNA"/>
</dbReference>
<protein>
    <submittedName>
        <fullName evidence="1">Uncharacterized protein</fullName>
    </submittedName>
</protein>
<evidence type="ECO:0000313" key="1">
    <source>
        <dbReference type="EMBL" id="KAK9083877.1"/>
    </source>
</evidence>
<accession>A0AAP0HGE6</accession>
<reference evidence="1 2" key="1">
    <citation type="submission" date="2024-01" db="EMBL/GenBank/DDBJ databases">
        <title>Genome assemblies of Stephania.</title>
        <authorList>
            <person name="Yang L."/>
        </authorList>
    </citation>
    <scope>NUCLEOTIDE SEQUENCE [LARGE SCALE GENOMIC DNA]</scope>
    <source>
        <strain evidence="1">JXDWG</strain>
        <tissue evidence="1">Leaf</tissue>
    </source>
</reference>
<dbReference type="GO" id="GO:0005506">
    <property type="term" value="F:iron ion binding"/>
    <property type="evidence" value="ECO:0007669"/>
    <property type="project" value="InterPro"/>
</dbReference>
<evidence type="ECO:0000313" key="2">
    <source>
        <dbReference type="Proteomes" id="UP001419268"/>
    </source>
</evidence>
<dbReference type="SUPFAM" id="SSF48264">
    <property type="entry name" value="Cytochrome P450"/>
    <property type="match status" value="1"/>
</dbReference>
<dbReference type="AlphaFoldDB" id="A0AAP0HGE6"/>
<comment type="caution">
    <text evidence="1">The sequence shown here is derived from an EMBL/GenBank/DDBJ whole genome shotgun (WGS) entry which is preliminary data.</text>
</comment>
<sequence length="105" mass="11567">MGCAPRHGLHGLLEYARGCTGFPPQDSCMTFSWFAWIAWVCTGTHWLSSSRYMRDVCIVCMGGVDAITTDDPEIIFEILLKQDDIFASRPKTVATIHLASGASPE</sequence>
<name>A0AAP0HGE6_9MAGN</name>
<dbReference type="GO" id="GO:0004497">
    <property type="term" value="F:monooxygenase activity"/>
    <property type="evidence" value="ECO:0007669"/>
    <property type="project" value="InterPro"/>
</dbReference>
<dbReference type="Proteomes" id="UP001419268">
    <property type="component" value="Unassembled WGS sequence"/>
</dbReference>